<protein>
    <recommendedName>
        <fullName evidence="3">Type VII secretion system protein EccE domain-containing protein</fullName>
    </recommendedName>
</protein>
<keyword evidence="5" id="KW-1185">Reference proteome</keyword>
<keyword evidence="2" id="KW-0472">Membrane</keyword>
<accession>A0A8J3X3B5</accession>
<dbReference type="EMBL" id="BOON01000074">
    <property type="protein sequence ID" value="GII26345.1"/>
    <property type="molecule type" value="Genomic_DNA"/>
</dbReference>
<feature type="transmembrane region" description="Helical" evidence="2">
    <location>
        <begin position="101"/>
        <end position="119"/>
    </location>
</feature>
<gene>
    <name evidence="4" type="ORF">Pme01_59420</name>
</gene>
<feature type="domain" description="Type VII secretion system protein EccE" evidence="3">
    <location>
        <begin position="267"/>
        <end position="337"/>
    </location>
</feature>
<comment type="caution">
    <text evidence="4">The sequence shown here is derived from an EMBL/GenBank/DDBJ whole genome shotgun (WGS) entry which is preliminary data.</text>
</comment>
<organism evidence="4 5">
    <name type="scientific">Planosporangium mesophilum</name>
    <dbReference type="NCBI Taxonomy" id="689768"/>
    <lineage>
        <taxon>Bacteria</taxon>
        <taxon>Bacillati</taxon>
        <taxon>Actinomycetota</taxon>
        <taxon>Actinomycetes</taxon>
        <taxon>Micromonosporales</taxon>
        <taxon>Micromonosporaceae</taxon>
        <taxon>Planosporangium</taxon>
    </lineage>
</organism>
<name>A0A8J3X3B5_9ACTN</name>
<keyword evidence="2" id="KW-1133">Transmembrane helix</keyword>
<dbReference type="InterPro" id="IPR050051">
    <property type="entry name" value="EccE_dom"/>
</dbReference>
<evidence type="ECO:0000256" key="2">
    <source>
        <dbReference type="SAM" id="Phobius"/>
    </source>
</evidence>
<evidence type="ECO:0000313" key="5">
    <source>
        <dbReference type="Proteomes" id="UP000599074"/>
    </source>
</evidence>
<evidence type="ECO:0000313" key="4">
    <source>
        <dbReference type="EMBL" id="GII26345.1"/>
    </source>
</evidence>
<proteinExistence type="predicted"/>
<dbReference type="Proteomes" id="UP000599074">
    <property type="component" value="Unassembled WGS sequence"/>
</dbReference>
<evidence type="ECO:0000259" key="3">
    <source>
        <dbReference type="Pfam" id="PF11203"/>
    </source>
</evidence>
<dbReference type="Pfam" id="PF11203">
    <property type="entry name" value="EccE"/>
    <property type="match status" value="1"/>
</dbReference>
<sequence length="674" mass="70498">MSMGQPTAWQAGVPGHAPDAGQQAHAGQTGWGGDRVPADSEPVGRSGSRIQASGGGDGGGRNPEPKRIRQRGTLFGLRSGQWVSAEFAAVVLLAAVRGGAVWLLVAVPVALFVMVVAFGRFKGHWAYEWLALGSRYLGRRRSLPGGDPTGLLELLRPAAIMGSVDVDSAAVGVIEDAYGLTAVLELGDPSALLADTAPLAPSPAELLPPASADQPQIRLQLLVAGIPAPTVRGGSGATATSYRQLTDGRVLALQRSFLAIHVRRSGGFGETELRRALSSAVRRARRRLERDELPCRALNADAALRVLGELAHLDGVSGLQEDWSTVGVGALRQVSFRLRRWPDVTGDLGRTLVTRVLTLPGAGTTVSLAAERLDADQVRVELVVRLVSPGPQSQAAALTALQRLLGAAGARAERLDGTQLAGLAATLPLGGAADPGAAGLVDVLDRSAGAALVGDAGMRATTQTLAAMELPTGGAGLMMGVNRHSEPITVRLFRPEPTRVGLFGGVRYAQLVALRALALGAQVIVQTGRPQMWEPFDRGIGGSGNELTIAAPNRPLDLTPPTPLQPQLIIVDVGPVGAMAIPVVESAWRATMVVRDELASHDMDVLARADLVLLSPLSAPEAEIAGYALGLFQLANLPRVRADMVGIVVGRRTLRWTLLSPTPIEQQLIGTITR</sequence>
<reference evidence="4" key="1">
    <citation type="submission" date="2021-01" db="EMBL/GenBank/DDBJ databases">
        <title>Whole genome shotgun sequence of Planosporangium mesophilum NBRC 109066.</title>
        <authorList>
            <person name="Komaki H."/>
            <person name="Tamura T."/>
        </authorList>
    </citation>
    <scope>NUCLEOTIDE SEQUENCE</scope>
    <source>
        <strain evidence="4">NBRC 109066</strain>
    </source>
</reference>
<keyword evidence="2" id="KW-0812">Transmembrane</keyword>
<evidence type="ECO:0000256" key="1">
    <source>
        <dbReference type="SAM" id="MobiDB-lite"/>
    </source>
</evidence>
<feature type="region of interest" description="Disordered" evidence="1">
    <location>
        <begin position="1"/>
        <end position="67"/>
    </location>
</feature>
<dbReference type="AlphaFoldDB" id="A0A8J3X3B5"/>